<dbReference type="OrthoDB" id="9891501at2"/>
<feature type="chain" id="PRO_5024413766" description="NapC/NirT cytochrome c N-terminal domain-containing protein" evidence="1">
    <location>
        <begin position="30"/>
        <end position="71"/>
    </location>
</feature>
<reference evidence="2 3" key="1">
    <citation type="submission" date="2019-11" db="EMBL/GenBank/DDBJ databases">
        <title>Comparative genomics of hydrocarbon-degrading Desulfosarcina strains.</title>
        <authorList>
            <person name="Watanabe M."/>
            <person name="Kojima H."/>
            <person name="Fukui M."/>
        </authorList>
    </citation>
    <scope>NUCLEOTIDE SEQUENCE [LARGE SCALE GENOMIC DNA]</scope>
    <source>
        <strain evidence="2 3">PP31</strain>
    </source>
</reference>
<organism evidence="2 3">
    <name type="scientific">Desulfosarcina widdelii</name>
    <dbReference type="NCBI Taxonomy" id="947919"/>
    <lineage>
        <taxon>Bacteria</taxon>
        <taxon>Pseudomonadati</taxon>
        <taxon>Thermodesulfobacteriota</taxon>
        <taxon>Desulfobacteria</taxon>
        <taxon>Desulfobacterales</taxon>
        <taxon>Desulfosarcinaceae</taxon>
        <taxon>Desulfosarcina</taxon>
    </lineage>
</organism>
<dbReference type="RefSeq" id="WP_155306884.1">
    <property type="nucleotide sequence ID" value="NZ_AP021875.1"/>
</dbReference>
<gene>
    <name evidence="2" type="ORF">DSCW_56430</name>
</gene>
<evidence type="ECO:0008006" key="4">
    <source>
        <dbReference type="Google" id="ProtNLM"/>
    </source>
</evidence>
<dbReference type="KEGG" id="dwd:DSCW_56430"/>
<evidence type="ECO:0000313" key="3">
    <source>
        <dbReference type="Proteomes" id="UP000427769"/>
    </source>
</evidence>
<dbReference type="AlphaFoldDB" id="A0A5K7Z8Q9"/>
<proteinExistence type="predicted"/>
<feature type="signal peptide" evidence="1">
    <location>
        <begin position="1"/>
        <end position="29"/>
    </location>
</feature>
<sequence>MKRIQFFRASGSVIAVCLLFFSQPIVVQAAEGENHCFSCHTNPRKLIQITRELSKLAKNKPGASKETKGEG</sequence>
<dbReference type="EMBL" id="AP021875">
    <property type="protein sequence ID" value="BBO78226.1"/>
    <property type="molecule type" value="Genomic_DNA"/>
</dbReference>
<protein>
    <recommendedName>
        <fullName evidence="4">NapC/NirT cytochrome c N-terminal domain-containing protein</fullName>
    </recommendedName>
</protein>
<accession>A0A5K7Z8Q9</accession>
<keyword evidence="3" id="KW-1185">Reference proteome</keyword>
<dbReference type="Proteomes" id="UP000427769">
    <property type="component" value="Chromosome"/>
</dbReference>
<evidence type="ECO:0000313" key="2">
    <source>
        <dbReference type="EMBL" id="BBO78226.1"/>
    </source>
</evidence>
<evidence type="ECO:0000256" key="1">
    <source>
        <dbReference type="SAM" id="SignalP"/>
    </source>
</evidence>
<keyword evidence="1" id="KW-0732">Signal</keyword>
<name>A0A5K7Z8Q9_9BACT</name>